<proteinExistence type="predicted"/>
<organism evidence="3 4">
    <name type="scientific">Halomarina oriensis</name>
    <dbReference type="NCBI Taxonomy" id="671145"/>
    <lineage>
        <taxon>Archaea</taxon>
        <taxon>Methanobacteriati</taxon>
        <taxon>Methanobacteriota</taxon>
        <taxon>Stenosarchaea group</taxon>
        <taxon>Halobacteria</taxon>
        <taxon>Halobacteriales</taxon>
        <taxon>Natronomonadaceae</taxon>
        <taxon>Halomarina</taxon>
    </lineage>
</organism>
<evidence type="ECO:0000313" key="4">
    <source>
        <dbReference type="Proteomes" id="UP000451471"/>
    </source>
</evidence>
<dbReference type="Proteomes" id="UP000451471">
    <property type="component" value="Unassembled WGS sequence"/>
</dbReference>
<name>A0A6B0GMV3_9EURY</name>
<keyword evidence="1" id="KW-0175">Coiled coil</keyword>
<dbReference type="EMBL" id="WSZK01000013">
    <property type="protein sequence ID" value="MWG34033.1"/>
    <property type="molecule type" value="Genomic_DNA"/>
</dbReference>
<keyword evidence="4" id="KW-1185">Reference proteome</keyword>
<dbReference type="RefSeq" id="WP_158203754.1">
    <property type="nucleotide sequence ID" value="NZ_WSZK01000013.1"/>
</dbReference>
<feature type="transmembrane region" description="Helical" evidence="2">
    <location>
        <begin position="12"/>
        <end position="29"/>
    </location>
</feature>
<evidence type="ECO:0000256" key="1">
    <source>
        <dbReference type="SAM" id="Coils"/>
    </source>
</evidence>
<sequence>MDTWWNRRNGVALTAIAVVVFVAGALLFVPRYTGYSGTKVLGVATALSAIFTLARHGVALFDFLLSDKTEEDNEQYNELRRELEDAEEDLIGYDRVTRILEAREIDPYSLLNSQTDSSHFLLLNFTNQSGPPLPVPAVEAPVGNGTPVANHEDLPTPEEEDSRFIRRAIETDFDAQAVSAFTWIIPPWVVEEEGLSDATKADLDEWVKQNIYDRYDEEYRAFMPLIALVDFRRATSRVDEKGKFGTAADKIMAGSEEFTERDYLNAIAAQDVNLLEVVKSGELVYFLPLEVDQETLETFSDPELQEGIMEFVEESGLSALADDENIPHLVTGLEAVGIERAESLAREINESAKTWKWAIAPRA</sequence>
<feature type="coiled-coil region" evidence="1">
    <location>
        <begin position="66"/>
        <end position="96"/>
    </location>
</feature>
<dbReference type="AlphaFoldDB" id="A0A6B0GMV3"/>
<dbReference type="OrthoDB" id="350590at2157"/>
<keyword evidence="2" id="KW-0472">Membrane</keyword>
<evidence type="ECO:0000313" key="3">
    <source>
        <dbReference type="EMBL" id="MWG34033.1"/>
    </source>
</evidence>
<keyword evidence="2" id="KW-1133">Transmembrane helix</keyword>
<evidence type="ECO:0000256" key="2">
    <source>
        <dbReference type="SAM" id="Phobius"/>
    </source>
</evidence>
<protein>
    <submittedName>
        <fullName evidence="3">Uncharacterized protein</fullName>
    </submittedName>
</protein>
<keyword evidence="2" id="KW-0812">Transmembrane</keyword>
<feature type="transmembrane region" description="Helical" evidence="2">
    <location>
        <begin position="41"/>
        <end position="65"/>
    </location>
</feature>
<gene>
    <name evidence="3" type="ORF">GQS65_05935</name>
</gene>
<accession>A0A6B0GMV3</accession>
<comment type="caution">
    <text evidence="3">The sequence shown here is derived from an EMBL/GenBank/DDBJ whole genome shotgun (WGS) entry which is preliminary data.</text>
</comment>
<reference evidence="3 4" key="1">
    <citation type="submission" date="2019-12" db="EMBL/GenBank/DDBJ databases">
        <title>Halocatena pleomorpha gen. nov. sp. nov., an extremely halophilic archaeon of family Halobacteriaceae isolated from saltpan soil.</title>
        <authorList>
            <person name="Pal Y."/>
            <person name="Verma A."/>
            <person name="Krishnamurthi S."/>
            <person name="Kumar P."/>
        </authorList>
    </citation>
    <scope>NUCLEOTIDE SEQUENCE [LARGE SCALE GENOMIC DNA]</scope>
    <source>
        <strain evidence="3 4">JCM 16495</strain>
    </source>
</reference>